<dbReference type="AlphaFoldDB" id="A0A918P0I1"/>
<dbReference type="InterPro" id="IPR035919">
    <property type="entry name" value="EAL_sf"/>
</dbReference>
<dbReference type="SUPFAM" id="SSF141868">
    <property type="entry name" value="EAL domain-like"/>
    <property type="match status" value="1"/>
</dbReference>
<protein>
    <submittedName>
        <fullName evidence="3">GGDEF-domain containing protein</fullName>
    </submittedName>
</protein>
<dbReference type="GO" id="GO:0071111">
    <property type="term" value="F:cyclic-guanylate-specific phosphodiesterase activity"/>
    <property type="evidence" value="ECO:0007669"/>
    <property type="project" value="InterPro"/>
</dbReference>
<evidence type="ECO:0000313" key="4">
    <source>
        <dbReference type="Proteomes" id="UP000645257"/>
    </source>
</evidence>
<dbReference type="SMART" id="SM00267">
    <property type="entry name" value="GGDEF"/>
    <property type="match status" value="1"/>
</dbReference>
<evidence type="ECO:0000259" key="1">
    <source>
        <dbReference type="PROSITE" id="PS50883"/>
    </source>
</evidence>
<feature type="domain" description="EAL" evidence="1">
    <location>
        <begin position="188"/>
        <end position="441"/>
    </location>
</feature>
<reference evidence="3" key="2">
    <citation type="submission" date="2020-09" db="EMBL/GenBank/DDBJ databases">
        <authorList>
            <person name="Sun Q."/>
            <person name="Kim S."/>
        </authorList>
    </citation>
    <scope>NUCLEOTIDE SEQUENCE</scope>
    <source>
        <strain evidence="3">KCTC 32182</strain>
    </source>
</reference>
<dbReference type="CDD" id="cd01948">
    <property type="entry name" value="EAL"/>
    <property type="match status" value="1"/>
</dbReference>
<dbReference type="InterPro" id="IPR050706">
    <property type="entry name" value="Cyclic-di-GMP_PDE-like"/>
</dbReference>
<keyword evidence="4" id="KW-1185">Reference proteome</keyword>
<dbReference type="PANTHER" id="PTHR33121">
    <property type="entry name" value="CYCLIC DI-GMP PHOSPHODIESTERASE PDEF"/>
    <property type="match status" value="1"/>
</dbReference>
<dbReference type="InterPro" id="IPR043128">
    <property type="entry name" value="Rev_trsase/Diguanyl_cyclase"/>
</dbReference>
<sequence length="447" mass="48403">MSAAVVIIAVLLTLAGAVWLWRRVARRRDVLSVLPGRSELYGRFSAAGQDGFCVALLNIDGFRRINDAHGYPVGDAVLETMAARLREGVGDGDGVFRLSGDEFALLLRSVPDRVRAAPLLSRLIAELGRPMPALAAPQTISVSCGAACCPSDGRERSTLLARADLALREVRRAAHGGVAFFDADMGRREDERRRIRRALMDEEEGMALTLHYQPIVDLRSRRVAGFEALARLRDDRLGWIPPGRFIGIAEEDGLIGPLSARLLAMACRDALAWPAHLGLSFNLSALELKDPATAGRILGILDEAGFSPARLELEVTESAMSHHADGAEAVIDALRARGASVSIDDFGTGFSGMARLGRLRFDRLKVDRCFVSRLDDARQRTIVRSIIALGHDLGMAIVAEGIETPAQSRWLAAEGCDFGQGFFYGKPRPMDSPYPARNVGVLCGKPA</sequence>
<dbReference type="Pfam" id="PF00990">
    <property type="entry name" value="GGDEF"/>
    <property type="match status" value="1"/>
</dbReference>
<reference evidence="3" key="1">
    <citation type="journal article" date="2014" name="Int. J. Syst. Evol. Microbiol.">
        <title>Complete genome sequence of Corynebacterium casei LMG S-19264T (=DSM 44701T), isolated from a smear-ripened cheese.</title>
        <authorList>
            <consortium name="US DOE Joint Genome Institute (JGI-PGF)"/>
            <person name="Walter F."/>
            <person name="Albersmeier A."/>
            <person name="Kalinowski J."/>
            <person name="Ruckert C."/>
        </authorList>
    </citation>
    <scope>NUCLEOTIDE SEQUENCE</scope>
    <source>
        <strain evidence="3">KCTC 32182</strain>
    </source>
</reference>
<dbReference type="EMBL" id="BMYX01000006">
    <property type="protein sequence ID" value="GGY11930.1"/>
    <property type="molecule type" value="Genomic_DNA"/>
</dbReference>
<dbReference type="NCBIfam" id="TIGR00254">
    <property type="entry name" value="GGDEF"/>
    <property type="match status" value="1"/>
</dbReference>
<feature type="domain" description="GGDEF" evidence="2">
    <location>
        <begin position="50"/>
        <end position="183"/>
    </location>
</feature>
<organism evidence="3 4">
    <name type="scientific">Paludibacterium paludis</name>
    <dbReference type="NCBI Taxonomy" id="1225769"/>
    <lineage>
        <taxon>Bacteria</taxon>
        <taxon>Pseudomonadati</taxon>
        <taxon>Pseudomonadota</taxon>
        <taxon>Betaproteobacteria</taxon>
        <taxon>Neisseriales</taxon>
        <taxon>Chromobacteriaceae</taxon>
        <taxon>Paludibacterium</taxon>
    </lineage>
</organism>
<evidence type="ECO:0000313" key="3">
    <source>
        <dbReference type="EMBL" id="GGY11930.1"/>
    </source>
</evidence>
<accession>A0A918P0I1</accession>
<dbReference type="PANTHER" id="PTHR33121:SF70">
    <property type="entry name" value="SIGNALING PROTEIN YKOW"/>
    <property type="match status" value="1"/>
</dbReference>
<dbReference type="SUPFAM" id="SSF55073">
    <property type="entry name" value="Nucleotide cyclase"/>
    <property type="match status" value="1"/>
</dbReference>
<dbReference type="PROSITE" id="PS50883">
    <property type="entry name" value="EAL"/>
    <property type="match status" value="1"/>
</dbReference>
<dbReference type="Gene3D" id="3.30.70.270">
    <property type="match status" value="1"/>
</dbReference>
<comment type="caution">
    <text evidence="3">The sequence shown here is derived from an EMBL/GenBank/DDBJ whole genome shotgun (WGS) entry which is preliminary data.</text>
</comment>
<dbReference type="InterPro" id="IPR001633">
    <property type="entry name" value="EAL_dom"/>
</dbReference>
<name>A0A918P0I1_9NEIS</name>
<dbReference type="Proteomes" id="UP000645257">
    <property type="component" value="Unassembled WGS sequence"/>
</dbReference>
<dbReference type="SMART" id="SM00052">
    <property type="entry name" value="EAL"/>
    <property type="match status" value="1"/>
</dbReference>
<dbReference type="Pfam" id="PF00563">
    <property type="entry name" value="EAL"/>
    <property type="match status" value="1"/>
</dbReference>
<dbReference type="RefSeq" id="WP_189532596.1">
    <property type="nucleotide sequence ID" value="NZ_BMYX01000006.1"/>
</dbReference>
<gene>
    <name evidence="3" type="ORF">GCM10011289_13580</name>
</gene>
<dbReference type="Gene3D" id="3.20.20.450">
    <property type="entry name" value="EAL domain"/>
    <property type="match status" value="1"/>
</dbReference>
<dbReference type="InterPro" id="IPR000160">
    <property type="entry name" value="GGDEF_dom"/>
</dbReference>
<proteinExistence type="predicted"/>
<dbReference type="InterPro" id="IPR029787">
    <property type="entry name" value="Nucleotide_cyclase"/>
</dbReference>
<dbReference type="CDD" id="cd01949">
    <property type="entry name" value="GGDEF"/>
    <property type="match status" value="1"/>
</dbReference>
<evidence type="ECO:0000259" key="2">
    <source>
        <dbReference type="PROSITE" id="PS50887"/>
    </source>
</evidence>
<dbReference type="PROSITE" id="PS50887">
    <property type="entry name" value="GGDEF"/>
    <property type="match status" value="1"/>
</dbReference>